<feature type="signal peptide" evidence="1">
    <location>
        <begin position="1"/>
        <end position="27"/>
    </location>
</feature>
<keyword evidence="1" id="KW-0732">Signal</keyword>
<gene>
    <name evidence="2" type="ORF">MKW98_005052</name>
</gene>
<dbReference type="Proteomes" id="UP001202328">
    <property type="component" value="Unassembled WGS sequence"/>
</dbReference>
<reference evidence="2" key="1">
    <citation type="submission" date="2022-04" db="EMBL/GenBank/DDBJ databases">
        <title>A functionally conserved STORR gene fusion in Papaver species that diverged 16.8 million years ago.</title>
        <authorList>
            <person name="Catania T."/>
        </authorList>
    </citation>
    <scope>NUCLEOTIDE SEQUENCE</scope>
    <source>
        <strain evidence="2">S-188037</strain>
    </source>
</reference>
<dbReference type="EMBL" id="JAJJMB010001820">
    <property type="protein sequence ID" value="KAI3955049.1"/>
    <property type="molecule type" value="Genomic_DNA"/>
</dbReference>
<evidence type="ECO:0000313" key="3">
    <source>
        <dbReference type="Proteomes" id="UP001202328"/>
    </source>
</evidence>
<protein>
    <recommendedName>
        <fullName evidence="4">Defensin-like protein</fullName>
    </recommendedName>
</protein>
<accession>A0AAD4XWE8</accession>
<feature type="chain" id="PRO_5042143905" description="Defensin-like protein" evidence="1">
    <location>
        <begin position="28"/>
        <end position="95"/>
    </location>
</feature>
<keyword evidence="3" id="KW-1185">Reference proteome</keyword>
<comment type="caution">
    <text evidence="2">The sequence shown here is derived from an EMBL/GenBank/DDBJ whole genome shotgun (WGS) entry which is preliminary data.</text>
</comment>
<name>A0AAD4XWE8_9MAGN</name>
<evidence type="ECO:0008006" key="4">
    <source>
        <dbReference type="Google" id="ProtNLM"/>
    </source>
</evidence>
<proteinExistence type="predicted"/>
<sequence length="95" mass="10275">MAKNALISSPFFFGFLFLVVISFISEGQSCGASAIFYGSRIQKNCEGCEDYCTSLPYSGVKGSVYSYPSGTSYVCLCCTPRPLPPSTKSFDVMMS</sequence>
<dbReference type="AlphaFoldDB" id="A0AAD4XWE8"/>
<evidence type="ECO:0000256" key="1">
    <source>
        <dbReference type="SAM" id="SignalP"/>
    </source>
</evidence>
<organism evidence="2 3">
    <name type="scientific">Papaver atlanticum</name>
    <dbReference type="NCBI Taxonomy" id="357466"/>
    <lineage>
        <taxon>Eukaryota</taxon>
        <taxon>Viridiplantae</taxon>
        <taxon>Streptophyta</taxon>
        <taxon>Embryophyta</taxon>
        <taxon>Tracheophyta</taxon>
        <taxon>Spermatophyta</taxon>
        <taxon>Magnoliopsida</taxon>
        <taxon>Ranunculales</taxon>
        <taxon>Papaveraceae</taxon>
        <taxon>Papaveroideae</taxon>
        <taxon>Papaver</taxon>
    </lineage>
</organism>
<evidence type="ECO:0000313" key="2">
    <source>
        <dbReference type="EMBL" id="KAI3955049.1"/>
    </source>
</evidence>